<protein>
    <submittedName>
        <fullName evidence="10">Uncharacterized protein</fullName>
    </submittedName>
</protein>
<evidence type="ECO:0000256" key="4">
    <source>
        <dbReference type="ARBA" id="ARBA00023008"/>
    </source>
</evidence>
<dbReference type="Pfam" id="PF07732">
    <property type="entry name" value="Cu-oxidase_3"/>
    <property type="match status" value="1"/>
</dbReference>
<dbReference type="Gene3D" id="2.60.40.420">
    <property type="entry name" value="Cupredoxins - blue copper proteins"/>
    <property type="match status" value="3"/>
</dbReference>
<dbReference type="PROSITE" id="PS00080">
    <property type="entry name" value="MULTICOPPER_OXIDASE2"/>
    <property type="match status" value="1"/>
</dbReference>
<feature type="domain" description="Plastocyanin-like" evidence="9">
    <location>
        <begin position="94"/>
        <end position="203"/>
    </location>
</feature>
<evidence type="ECO:0000259" key="7">
    <source>
        <dbReference type="Pfam" id="PF00394"/>
    </source>
</evidence>
<keyword evidence="5" id="KW-0472">Membrane</keyword>
<comment type="caution">
    <text evidence="10">The sequence shown here is derived from an EMBL/GenBank/DDBJ whole genome shotgun (WGS) entry which is preliminary data.</text>
</comment>
<feature type="domain" description="Plastocyanin-like" evidence="8">
    <location>
        <begin position="476"/>
        <end position="639"/>
    </location>
</feature>
<dbReference type="PROSITE" id="PS51257">
    <property type="entry name" value="PROKAR_LIPOPROTEIN"/>
    <property type="match status" value="1"/>
</dbReference>
<keyword evidence="11" id="KW-1185">Reference proteome</keyword>
<keyword evidence="6" id="KW-0732">Signal</keyword>
<dbReference type="SUPFAM" id="SSF49503">
    <property type="entry name" value="Cupredoxins"/>
    <property type="match status" value="3"/>
</dbReference>
<feature type="signal peptide" evidence="6">
    <location>
        <begin position="1"/>
        <end position="30"/>
    </location>
</feature>
<evidence type="ECO:0000256" key="5">
    <source>
        <dbReference type="SAM" id="Phobius"/>
    </source>
</evidence>
<sequence>MLLPKIHFETYRSMATLLILVSACLMTITAELCVEDICEYHFEIRRWRSMTYYTPKGSYNVELNGTRLQITENSFRKEEKAPLAGSFVNSDDVITADGFRRELITINDQFPGPTIEVMKGAEVVVHVTNEMAVEAATIHWHGMYMRETQWMDGTAYITQCPILPMQKFTYRFQANPAGTHWYHAHLHAQNQDGLFGVVIIHEHPPKLPSYGVSLIDWLHDDVVTLDVQNPYHIKKRGTGDLDLHYLDRDYMVDNNELTIMKFVSGLINGRGRYDEKPYPLTVFEVVREQRYRFRVVHAGAEYPFVISVDDHKIDVVASDGDEYDAITVDSFVMLPGETTDFEVTLSKPPGLFWLRADTFRKGTGWNPKKDSIEKGAKAIIRYVGTSSDSEPTTKPRKCTEQSPCVTFNCPFELFPADYWTTCIPLSEARSKQTQQHLDQEYGLQEADSEIEEYFLNLAMPIGSSINGRKYIDARAPMSHPQLEKYVTKCDDDACDKDGCVCTHILKIPFNKTIQMIFSSLTPHETFMSHHAAHLHGHNFAVLKIGYAKQNESTGFWSEMTSDLVCTNENKYLCSKPRWNGARPVLNKVRPPLKDTVIVPARGYVVVRFRSTNPGYWFFHCHQLLHLIEGMAMVIHEGPEEVKPPPEGFPSCSDFDWSNEEYQNYRKHKSSPGTTVTTVTTVTPEPDVDDYPEPNPNHDSFTNVLSIPLSTSLGSAFAFILLGAVIAIFPCAIYMCCERNKAERKV</sequence>
<dbReference type="InterPro" id="IPR045087">
    <property type="entry name" value="Cu-oxidase_fam"/>
</dbReference>
<name>A0AAD9KCF8_9ANNE</name>
<evidence type="ECO:0000259" key="8">
    <source>
        <dbReference type="Pfam" id="PF07731"/>
    </source>
</evidence>
<dbReference type="Pfam" id="PF07731">
    <property type="entry name" value="Cu-oxidase_2"/>
    <property type="match status" value="1"/>
</dbReference>
<dbReference type="Proteomes" id="UP001208570">
    <property type="component" value="Unassembled WGS sequence"/>
</dbReference>
<feature type="domain" description="Plastocyanin-like" evidence="7">
    <location>
        <begin position="261"/>
        <end position="362"/>
    </location>
</feature>
<dbReference type="AlphaFoldDB" id="A0AAD9KCF8"/>
<keyword evidence="2" id="KW-0479">Metal-binding</keyword>
<dbReference type="InterPro" id="IPR008972">
    <property type="entry name" value="Cupredoxin"/>
</dbReference>
<dbReference type="PROSITE" id="PS00079">
    <property type="entry name" value="MULTICOPPER_OXIDASE1"/>
    <property type="match status" value="1"/>
</dbReference>
<feature type="transmembrane region" description="Helical" evidence="5">
    <location>
        <begin position="715"/>
        <end position="736"/>
    </location>
</feature>
<accession>A0AAD9KCF8</accession>
<organism evidence="10 11">
    <name type="scientific">Paralvinella palmiformis</name>
    <dbReference type="NCBI Taxonomy" id="53620"/>
    <lineage>
        <taxon>Eukaryota</taxon>
        <taxon>Metazoa</taxon>
        <taxon>Spiralia</taxon>
        <taxon>Lophotrochozoa</taxon>
        <taxon>Annelida</taxon>
        <taxon>Polychaeta</taxon>
        <taxon>Sedentaria</taxon>
        <taxon>Canalipalpata</taxon>
        <taxon>Terebellida</taxon>
        <taxon>Terebelliformia</taxon>
        <taxon>Alvinellidae</taxon>
        <taxon>Paralvinella</taxon>
    </lineage>
</organism>
<dbReference type="PANTHER" id="PTHR11709">
    <property type="entry name" value="MULTI-COPPER OXIDASE"/>
    <property type="match status" value="1"/>
</dbReference>
<dbReference type="InterPro" id="IPR011707">
    <property type="entry name" value="Cu-oxidase-like_N"/>
</dbReference>
<evidence type="ECO:0000256" key="6">
    <source>
        <dbReference type="SAM" id="SignalP"/>
    </source>
</evidence>
<evidence type="ECO:0000256" key="1">
    <source>
        <dbReference type="ARBA" id="ARBA00010609"/>
    </source>
</evidence>
<keyword evidence="4" id="KW-0186">Copper</keyword>
<gene>
    <name evidence="10" type="ORF">LSH36_12g12027</name>
</gene>
<dbReference type="Pfam" id="PF00394">
    <property type="entry name" value="Cu-oxidase"/>
    <property type="match status" value="1"/>
</dbReference>
<dbReference type="CDD" id="cd13858">
    <property type="entry name" value="CuRO_1_tcLCC2_insect_like"/>
    <property type="match status" value="1"/>
</dbReference>
<reference evidence="10" key="1">
    <citation type="journal article" date="2023" name="Mol. Biol. Evol.">
        <title>Third-Generation Sequencing Reveals the Adaptive Role of the Epigenome in Three Deep-Sea Polychaetes.</title>
        <authorList>
            <person name="Perez M."/>
            <person name="Aroh O."/>
            <person name="Sun Y."/>
            <person name="Lan Y."/>
            <person name="Juniper S.K."/>
            <person name="Young C.R."/>
            <person name="Angers B."/>
            <person name="Qian P.Y."/>
        </authorList>
    </citation>
    <scope>NUCLEOTIDE SEQUENCE</scope>
    <source>
        <strain evidence="10">P08H-3</strain>
    </source>
</reference>
<dbReference type="PANTHER" id="PTHR11709:SF394">
    <property type="entry name" value="FI03373P-RELATED"/>
    <property type="match status" value="1"/>
</dbReference>
<dbReference type="GO" id="GO:0016491">
    <property type="term" value="F:oxidoreductase activity"/>
    <property type="evidence" value="ECO:0007669"/>
    <property type="project" value="UniProtKB-KW"/>
</dbReference>
<evidence type="ECO:0000256" key="2">
    <source>
        <dbReference type="ARBA" id="ARBA00022723"/>
    </source>
</evidence>
<feature type="chain" id="PRO_5042151103" evidence="6">
    <location>
        <begin position="31"/>
        <end position="745"/>
    </location>
</feature>
<dbReference type="CDD" id="cd13905">
    <property type="entry name" value="CuRO_3_tcLLC2_insect_like"/>
    <property type="match status" value="1"/>
</dbReference>
<evidence type="ECO:0000313" key="11">
    <source>
        <dbReference type="Proteomes" id="UP001208570"/>
    </source>
</evidence>
<evidence type="ECO:0000259" key="9">
    <source>
        <dbReference type="Pfam" id="PF07732"/>
    </source>
</evidence>
<evidence type="ECO:0000256" key="3">
    <source>
        <dbReference type="ARBA" id="ARBA00023002"/>
    </source>
</evidence>
<evidence type="ECO:0000313" key="10">
    <source>
        <dbReference type="EMBL" id="KAK2169098.1"/>
    </source>
</evidence>
<dbReference type="GO" id="GO:0006826">
    <property type="term" value="P:iron ion transport"/>
    <property type="evidence" value="ECO:0007669"/>
    <property type="project" value="TreeGrafter"/>
</dbReference>
<dbReference type="InterPro" id="IPR002355">
    <property type="entry name" value="Cu_oxidase_Cu_BS"/>
</dbReference>
<comment type="similarity">
    <text evidence="1">Belongs to the multicopper oxidase family.</text>
</comment>
<dbReference type="InterPro" id="IPR001117">
    <property type="entry name" value="Cu-oxidase_2nd"/>
</dbReference>
<keyword evidence="5" id="KW-1133">Transmembrane helix</keyword>
<keyword evidence="5" id="KW-0812">Transmembrane</keyword>
<dbReference type="InterPro" id="IPR011706">
    <property type="entry name" value="Cu-oxidase_C"/>
</dbReference>
<proteinExistence type="inferred from homology"/>
<keyword evidence="3" id="KW-0560">Oxidoreductase</keyword>
<dbReference type="FunFam" id="2.60.40.420:FF:000045">
    <property type="entry name" value="Laccase 2"/>
    <property type="match status" value="1"/>
</dbReference>
<dbReference type="GO" id="GO:0005886">
    <property type="term" value="C:plasma membrane"/>
    <property type="evidence" value="ECO:0007669"/>
    <property type="project" value="TreeGrafter"/>
</dbReference>
<dbReference type="GO" id="GO:0005507">
    <property type="term" value="F:copper ion binding"/>
    <property type="evidence" value="ECO:0007669"/>
    <property type="project" value="InterPro"/>
</dbReference>
<dbReference type="EMBL" id="JAODUP010000012">
    <property type="protein sequence ID" value="KAK2169098.1"/>
    <property type="molecule type" value="Genomic_DNA"/>
</dbReference>
<dbReference type="InterPro" id="IPR033138">
    <property type="entry name" value="Cu_oxidase_CS"/>
</dbReference>